<keyword evidence="1" id="KW-0812">Transmembrane</keyword>
<dbReference type="Proteomes" id="UP000217790">
    <property type="component" value="Unassembled WGS sequence"/>
</dbReference>
<dbReference type="OrthoDB" id="2796825at2759"/>
<protein>
    <recommendedName>
        <fullName evidence="4">Transmembrane protein</fullName>
    </recommendedName>
</protein>
<feature type="transmembrane region" description="Helical" evidence="1">
    <location>
        <begin position="177"/>
        <end position="196"/>
    </location>
</feature>
<dbReference type="EMBL" id="KZ293716">
    <property type="protein sequence ID" value="PBK82534.1"/>
    <property type="molecule type" value="Genomic_DNA"/>
</dbReference>
<accession>A0A2H3CMD8</accession>
<keyword evidence="1" id="KW-1133">Transmembrane helix</keyword>
<evidence type="ECO:0008006" key="4">
    <source>
        <dbReference type="Google" id="ProtNLM"/>
    </source>
</evidence>
<name>A0A2H3CMD8_ARMGA</name>
<reference evidence="3" key="1">
    <citation type="journal article" date="2017" name="Nat. Ecol. Evol.">
        <title>Genome expansion and lineage-specific genetic innovations in the forest pathogenic fungi Armillaria.</title>
        <authorList>
            <person name="Sipos G."/>
            <person name="Prasanna A.N."/>
            <person name="Walter M.C."/>
            <person name="O'Connor E."/>
            <person name="Balint B."/>
            <person name="Krizsan K."/>
            <person name="Kiss B."/>
            <person name="Hess J."/>
            <person name="Varga T."/>
            <person name="Slot J."/>
            <person name="Riley R."/>
            <person name="Boka B."/>
            <person name="Rigling D."/>
            <person name="Barry K."/>
            <person name="Lee J."/>
            <person name="Mihaltcheva S."/>
            <person name="LaButti K."/>
            <person name="Lipzen A."/>
            <person name="Waldron R."/>
            <person name="Moloney N.M."/>
            <person name="Sperisen C."/>
            <person name="Kredics L."/>
            <person name="Vagvoelgyi C."/>
            <person name="Patrignani A."/>
            <person name="Fitzpatrick D."/>
            <person name="Nagy I."/>
            <person name="Doyle S."/>
            <person name="Anderson J.B."/>
            <person name="Grigoriev I.V."/>
            <person name="Gueldener U."/>
            <person name="Muensterkoetter M."/>
            <person name="Nagy L.G."/>
        </authorList>
    </citation>
    <scope>NUCLEOTIDE SEQUENCE [LARGE SCALE GENOMIC DNA]</scope>
    <source>
        <strain evidence="3">Ar21-2</strain>
    </source>
</reference>
<evidence type="ECO:0000313" key="3">
    <source>
        <dbReference type="Proteomes" id="UP000217790"/>
    </source>
</evidence>
<proteinExistence type="predicted"/>
<evidence type="ECO:0000256" key="1">
    <source>
        <dbReference type="SAM" id="Phobius"/>
    </source>
</evidence>
<evidence type="ECO:0000313" key="2">
    <source>
        <dbReference type="EMBL" id="PBK82534.1"/>
    </source>
</evidence>
<feature type="transmembrane region" description="Helical" evidence="1">
    <location>
        <begin position="128"/>
        <end position="157"/>
    </location>
</feature>
<dbReference type="AlphaFoldDB" id="A0A2H3CMD8"/>
<feature type="transmembrane region" description="Helical" evidence="1">
    <location>
        <begin position="90"/>
        <end position="108"/>
    </location>
</feature>
<feature type="transmembrane region" description="Helical" evidence="1">
    <location>
        <begin position="216"/>
        <end position="238"/>
    </location>
</feature>
<keyword evidence="1" id="KW-0472">Membrane</keyword>
<gene>
    <name evidence="2" type="ORF">ARMGADRAFT_1038560</name>
</gene>
<sequence length="293" mass="32682">MAQVVLCLKLSYSMSQNSPDFASIQVLVTQASDAWFNGVIIESLTHGHTPITNLTCPYTYYDLGMYMALIAVVLWRIVSSSTPYGHQIKVLTRISVFMHIMATMHMAVRWFYARWAFIMNGEMEEMRFFALIDLLIAGGPLWIPTISSIVTGINILLADCVIELEDHCVSALVHTMWNDMTLSTTTVCTMLIVFRLSRANVTGKSIRFAPNPYHKVMEIVVESAAIYVVALAVYIPFLTTNSPYSNYPLVVLASLTIFVRHVTRPSKLEMGGSATSLEDDAMFITATKSVEVV</sequence>
<keyword evidence="3" id="KW-1185">Reference proteome</keyword>
<organism evidence="2 3">
    <name type="scientific">Armillaria gallica</name>
    <name type="common">Bulbous honey fungus</name>
    <name type="synonym">Armillaria bulbosa</name>
    <dbReference type="NCBI Taxonomy" id="47427"/>
    <lineage>
        <taxon>Eukaryota</taxon>
        <taxon>Fungi</taxon>
        <taxon>Dikarya</taxon>
        <taxon>Basidiomycota</taxon>
        <taxon>Agaricomycotina</taxon>
        <taxon>Agaricomycetes</taxon>
        <taxon>Agaricomycetidae</taxon>
        <taxon>Agaricales</taxon>
        <taxon>Marasmiineae</taxon>
        <taxon>Physalacriaceae</taxon>
        <taxon>Armillaria</taxon>
    </lineage>
</organism>
<dbReference type="InParanoid" id="A0A2H3CMD8"/>
<feature type="transmembrane region" description="Helical" evidence="1">
    <location>
        <begin position="60"/>
        <end position="78"/>
    </location>
</feature>